<dbReference type="Proteomes" id="UP000612349">
    <property type="component" value="Unassembled WGS sequence"/>
</dbReference>
<reference evidence="4" key="2">
    <citation type="submission" date="2020-09" db="EMBL/GenBank/DDBJ databases">
        <authorList>
            <person name="Sun Q."/>
            <person name="Zhou Y."/>
        </authorList>
    </citation>
    <scope>NUCLEOTIDE SEQUENCE</scope>
    <source>
        <strain evidence="4">CGMCC 1.15360</strain>
    </source>
</reference>
<gene>
    <name evidence="4" type="ORF">GCM10010990_28170</name>
</gene>
<organism evidence="4 5">
    <name type="scientific">Croceicoccus mobilis</name>
    <dbReference type="NCBI Taxonomy" id="1703339"/>
    <lineage>
        <taxon>Bacteria</taxon>
        <taxon>Pseudomonadati</taxon>
        <taxon>Pseudomonadota</taxon>
        <taxon>Alphaproteobacteria</taxon>
        <taxon>Sphingomonadales</taxon>
        <taxon>Erythrobacteraceae</taxon>
        <taxon>Croceicoccus</taxon>
    </lineage>
</organism>
<dbReference type="PANTHER" id="PTHR31302">
    <property type="entry name" value="TRANSMEMBRANE PROTEIN WITH METALLOPHOSPHOESTERASE DOMAIN-RELATED"/>
    <property type="match status" value="1"/>
</dbReference>
<keyword evidence="5" id="KW-1185">Reference proteome</keyword>
<evidence type="ECO:0000313" key="5">
    <source>
        <dbReference type="Proteomes" id="UP000612349"/>
    </source>
</evidence>
<comment type="caution">
    <text evidence="4">The sequence shown here is derived from an EMBL/GenBank/DDBJ whole genome shotgun (WGS) entry which is preliminary data.</text>
</comment>
<feature type="domain" description="Calcineurin-like phosphoesterase" evidence="2">
    <location>
        <begin position="8"/>
        <end position="202"/>
    </location>
</feature>
<evidence type="ECO:0000259" key="2">
    <source>
        <dbReference type="Pfam" id="PF00149"/>
    </source>
</evidence>
<dbReference type="InterPro" id="IPR051158">
    <property type="entry name" value="Metallophosphoesterase_sf"/>
</dbReference>
<dbReference type="InterPro" id="IPR045533">
    <property type="entry name" value="GAAD"/>
</dbReference>
<dbReference type="EMBL" id="BMIP01000007">
    <property type="protein sequence ID" value="GGD76824.1"/>
    <property type="molecule type" value="Genomic_DNA"/>
</dbReference>
<dbReference type="Gene3D" id="3.60.21.10">
    <property type="match status" value="1"/>
</dbReference>
<sequence length="420" mass="47544">MAAPATSLLLTGDIAQSGREEEYKTASDWLADAAEATGSPARKIMAVPGNHDVDLRGLKEEHRALQTWMRTAPLDKVEQAMTQILGEDRHPIPRKLADYRSFAFAHDTDFQNWSYPVTTKTFEVNGQSIRFKGLCTAMASDRDDAKNSMFLSASQYRIPRDPEVIDVVFMHHPLTWLRDADRIENYLNSRARILITGHEHQPIIEPCEHHAGYQQLRLAAGAANPPYADDIFRYSYSWLEFDWVNDDDGGVLVVRVYPRTWCEQSTCFKPDDKLVGEDQFVEHRIRCAIAKRNPAARADQPKEADVKGAHSESSESPGSDGSTREGATAPFNNLVQAVSGKALDDLRFFFWRKMQKSERAEILIEVGLLSERARLRLPSAVERQAFEEAIEIGCLHRLWNTVMRRASPSDRLDNPFGENE</sequence>
<evidence type="ECO:0008006" key="6">
    <source>
        <dbReference type="Google" id="ProtNLM"/>
    </source>
</evidence>
<evidence type="ECO:0000259" key="3">
    <source>
        <dbReference type="Pfam" id="PF19976"/>
    </source>
</evidence>
<protein>
    <recommendedName>
        <fullName evidence="6">Calcineurin-like phosphoesterase domain-containing protein</fullName>
    </recommendedName>
</protein>
<accession>A0A916Z5L2</accession>
<dbReference type="GO" id="GO:0016787">
    <property type="term" value="F:hydrolase activity"/>
    <property type="evidence" value="ECO:0007669"/>
    <property type="project" value="InterPro"/>
</dbReference>
<dbReference type="PANTHER" id="PTHR31302:SF0">
    <property type="entry name" value="TRANSMEMBRANE PROTEIN WITH METALLOPHOSPHOESTERASE DOMAIN"/>
    <property type="match status" value="1"/>
</dbReference>
<name>A0A916Z5L2_9SPHN</name>
<feature type="compositionally biased region" description="Basic and acidic residues" evidence="1">
    <location>
        <begin position="299"/>
        <end position="313"/>
    </location>
</feature>
<evidence type="ECO:0000313" key="4">
    <source>
        <dbReference type="EMBL" id="GGD76824.1"/>
    </source>
</evidence>
<dbReference type="InterPro" id="IPR004843">
    <property type="entry name" value="Calcineurin-like_PHP"/>
</dbReference>
<proteinExistence type="predicted"/>
<reference evidence="4" key="1">
    <citation type="journal article" date="2014" name="Int. J. Syst. Evol. Microbiol.">
        <title>Complete genome sequence of Corynebacterium casei LMG S-19264T (=DSM 44701T), isolated from a smear-ripened cheese.</title>
        <authorList>
            <consortium name="US DOE Joint Genome Institute (JGI-PGF)"/>
            <person name="Walter F."/>
            <person name="Albersmeier A."/>
            <person name="Kalinowski J."/>
            <person name="Ruckert C."/>
        </authorList>
    </citation>
    <scope>NUCLEOTIDE SEQUENCE</scope>
    <source>
        <strain evidence="4">CGMCC 1.15360</strain>
    </source>
</reference>
<dbReference type="AlphaFoldDB" id="A0A916Z5L2"/>
<dbReference type="InterPro" id="IPR029052">
    <property type="entry name" value="Metallo-depent_PP-like"/>
</dbReference>
<dbReference type="SUPFAM" id="SSF56300">
    <property type="entry name" value="Metallo-dependent phosphatases"/>
    <property type="match status" value="1"/>
</dbReference>
<feature type="domain" description="GTPase-associated adaptor" evidence="3">
    <location>
        <begin position="343"/>
        <end position="403"/>
    </location>
</feature>
<evidence type="ECO:0000256" key="1">
    <source>
        <dbReference type="SAM" id="MobiDB-lite"/>
    </source>
</evidence>
<feature type="region of interest" description="Disordered" evidence="1">
    <location>
        <begin position="292"/>
        <end position="327"/>
    </location>
</feature>
<dbReference type="Pfam" id="PF00149">
    <property type="entry name" value="Metallophos"/>
    <property type="match status" value="1"/>
</dbReference>
<dbReference type="Pfam" id="PF19976">
    <property type="entry name" value="GAAD"/>
    <property type="match status" value="1"/>
</dbReference>